<feature type="region of interest" description="Disordered" evidence="1">
    <location>
        <begin position="198"/>
        <end position="230"/>
    </location>
</feature>
<proteinExistence type="predicted"/>
<evidence type="ECO:0000313" key="3">
    <source>
        <dbReference type="Proteomes" id="UP000639403"/>
    </source>
</evidence>
<evidence type="ECO:0000313" key="2">
    <source>
        <dbReference type="EMBL" id="KAF9816020.1"/>
    </source>
</evidence>
<dbReference type="EMBL" id="JADOXO010000061">
    <property type="protein sequence ID" value="KAF9816020.1"/>
    <property type="molecule type" value="Genomic_DNA"/>
</dbReference>
<sequence>MWDTDADGAGRERICWSGMEAYATAPCAATRTRAIRRGEGMGDAYDEISTKLRQPRDARSSSRPRSIKFASGERNDSIVLRRLRFDGVELVPDPDPDPDHHDAQSRVDDGGGGRAIVIPRAEDSGRAGGHREGWTRPSSIASAAERLRWRVLTDTTERKDGLARRGTTAGADAGVSGRGRSAKVLAAVSGGLDVDAVGDTGEKRKYDWPAPGERIGEECRGGDMREGSEREGRCIGDVGETMDIAVVRQADRVSVRLDARRRREDNGTGGSGRLAEGAGLAEGKLSVSREGRRNLGTDGTANWENRHRSDKWAKKRTYGVGLRWAGELGSERPRPKDIVARVVTVSLRRRLMERMDWLSARSRERKERPSSDWWRRGTRVRNIALSLAVSVDERTAAWKLTVAVSTGAREAGASSSGVLRPERRPEVKRGEYCAKAESIAGVAVAVVVGEEEAPTPMAVCGAALFAPSVASGGVGRSLGSSPRPDSGRTAVQFSRSLLSSPLANSS</sequence>
<reference evidence="2" key="1">
    <citation type="submission" date="2020-11" db="EMBL/GenBank/DDBJ databases">
        <authorList>
            <person name="Koelle M."/>
            <person name="Horta M.A.C."/>
            <person name="Nowrousian M."/>
            <person name="Ohm R.A."/>
            <person name="Benz P."/>
            <person name="Pilgard A."/>
        </authorList>
    </citation>
    <scope>NUCLEOTIDE SEQUENCE</scope>
    <source>
        <strain evidence="2">FPRL280</strain>
    </source>
</reference>
<dbReference type="AlphaFoldDB" id="A0A8H7P461"/>
<feature type="compositionally biased region" description="Low complexity" evidence="1">
    <location>
        <begin position="273"/>
        <end position="285"/>
    </location>
</feature>
<feature type="compositionally biased region" description="Basic and acidic residues" evidence="1">
    <location>
        <begin position="214"/>
        <end position="230"/>
    </location>
</feature>
<accession>A0A8H7P461</accession>
<dbReference type="Proteomes" id="UP000639403">
    <property type="component" value="Unassembled WGS sequence"/>
</dbReference>
<feature type="compositionally biased region" description="Polar residues" evidence="1">
    <location>
        <begin position="489"/>
        <end position="506"/>
    </location>
</feature>
<evidence type="ECO:0000256" key="1">
    <source>
        <dbReference type="SAM" id="MobiDB-lite"/>
    </source>
</evidence>
<feature type="region of interest" description="Disordered" evidence="1">
    <location>
        <begin position="89"/>
        <end position="113"/>
    </location>
</feature>
<name>A0A8H7P461_9APHY</name>
<organism evidence="2 3">
    <name type="scientific">Rhodonia placenta</name>
    <dbReference type="NCBI Taxonomy" id="104341"/>
    <lineage>
        <taxon>Eukaryota</taxon>
        <taxon>Fungi</taxon>
        <taxon>Dikarya</taxon>
        <taxon>Basidiomycota</taxon>
        <taxon>Agaricomycotina</taxon>
        <taxon>Agaricomycetes</taxon>
        <taxon>Polyporales</taxon>
        <taxon>Adustoporiaceae</taxon>
        <taxon>Rhodonia</taxon>
    </lineage>
</organism>
<protein>
    <submittedName>
        <fullName evidence="2">Uncharacterized protein</fullName>
    </submittedName>
</protein>
<comment type="caution">
    <text evidence="2">The sequence shown here is derived from an EMBL/GenBank/DDBJ whole genome shotgun (WGS) entry which is preliminary data.</text>
</comment>
<feature type="region of interest" description="Disordered" evidence="1">
    <location>
        <begin position="258"/>
        <end position="308"/>
    </location>
</feature>
<reference evidence="2" key="2">
    <citation type="journal article" name="Front. Microbiol.">
        <title>Degradative Capacity of Two Strains of Rhodonia placenta: From Phenotype to Genotype.</title>
        <authorList>
            <person name="Kolle M."/>
            <person name="Horta M.A.C."/>
            <person name="Nowrousian M."/>
            <person name="Ohm R.A."/>
            <person name="Benz J.P."/>
            <person name="Pilgard A."/>
        </authorList>
    </citation>
    <scope>NUCLEOTIDE SEQUENCE</scope>
    <source>
        <strain evidence="2">FPRL280</strain>
    </source>
</reference>
<gene>
    <name evidence="2" type="ORF">IEO21_04270</name>
</gene>
<feature type="region of interest" description="Disordered" evidence="1">
    <location>
        <begin position="473"/>
        <end position="506"/>
    </location>
</feature>
<feature type="compositionally biased region" description="Basic and acidic residues" evidence="1">
    <location>
        <begin position="97"/>
        <end position="111"/>
    </location>
</feature>